<keyword evidence="2" id="KW-1185">Reference proteome</keyword>
<dbReference type="Proteomes" id="UP000527143">
    <property type="component" value="Unassembled WGS sequence"/>
</dbReference>
<name>A0A840YKC5_9SPHN</name>
<comment type="caution">
    <text evidence="1">The sequence shown here is derived from an EMBL/GenBank/DDBJ whole genome shotgun (WGS) entry which is preliminary data.</text>
</comment>
<sequence>MRDVLIPPDMEAVLNSPECVNWLLDNTHGSVIGHVQNGKLALRFDDDEEAAAFEARWL</sequence>
<evidence type="ECO:0000313" key="1">
    <source>
        <dbReference type="EMBL" id="MBB5709420.1"/>
    </source>
</evidence>
<organism evidence="1 2">
    <name type="scientific">Sphingomonas xinjiangensis</name>
    <dbReference type="NCBI Taxonomy" id="643568"/>
    <lineage>
        <taxon>Bacteria</taxon>
        <taxon>Pseudomonadati</taxon>
        <taxon>Pseudomonadota</taxon>
        <taxon>Alphaproteobacteria</taxon>
        <taxon>Sphingomonadales</taxon>
        <taxon>Sphingomonadaceae</taxon>
        <taxon>Sphingomonas</taxon>
    </lineage>
</organism>
<evidence type="ECO:0000313" key="2">
    <source>
        <dbReference type="Proteomes" id="UP000527143"/>
    </source>
</evidence>
<proteinExistence type="predicted"/>
<gene>
    <name evidence="1" type="ORF">FHT02_000626</name>
</gene>
<dbReference type="RefSeq" id="WP_184084088.1">
    <property type="nucleotide sequence ID" value="NZ_JACIJF010000001.1"/>
</dbReference>
<dbReference type="EMBL" id="JACIJF010000001">
    <property type="protein sequence ID" value="MBB5709420.1"/>
    <property type="molecule type" value="Genomic_DNA"/>
</dbReference>
<reference evidence="1 2" key="1">
    <citation type="submission" date="2020-08" db="EMBL/GenBank/DDBJ databases">
        <title>Genomic Encyclopedia of Type Strains, Phase IV (KMG-IV): sequencing the most valuable type-strain genomes for metagenomic binning, comparative biology and taxonomic classification.</title>
        <authorList>
            <person name="Goeker M."/>
        </authorList>
    </citation>
    <scope>NUCLEOTIDE SEQUENCE [LARGE SCALE GENOMIC DNA]</scope>
    <source>
        <strain evidence="1 2">DSM 26736</strain>
    </source>
</reference>
<accession>A0A840YKC5</accession>
<protein>
    <submittedName>
        <fullName evidence="1">Uncharacterized protein</fullName>
    </submittedName>
</protein>
<dbReference type="AlphaFoldDB" id="A0A840YKC5"/>